<feature type="chain" id="PRO_5040489498" evidence="2">
    <location>
        <begin position="17"/>
        <end position="136"/>
    </location>
</feature>
<dbReference type="AlphaFoldDB" id="A0A9P6B2X8"/>
<sequence length="136" mass="15190">MPWCLLLLVVIERLSQHPIKTHDPAEQNPREGKPTNPVNDDQPPKPTEQTNACPTKTQHTNAHPPNEHGPNGHPPNKTTHTTPAKVGHCLNQKPPDEHMPNKPPLPNDNLPNKPPPDENLPNEDMPTTHPLWRDIA</sequence>
<keyword evidence="2" id="KW-0732">Signal</keyword>
<reference evidence="3" key="1">
    <citation type="journal article" date="2020" name="Nat. Commun.">
        <title>Large-scale genome sequencing of mycorrhizal fungi provides insights into the early evolution of symbiotic traits.</title>
        <authorList>
            <person name="Miyauchi S."/>
            <person name="Kiss E."/>
            <person name="Kuo A."/>
            <person name="Drula E."/>
            <person name="Kohler A."/>
            <person name="Sanchez-Garcia M."/>
            <person name="Morin E."/>
            <person name="Andreopoulos B."/>
            <person name="Barry K.W."/>
            <person name="Bonito G."/>
            <person name="Buee M."/>
            <person name="Carver A."/>
            <person name="Chen C."/>
            <person name="Cichocki N."/>
            <person name="Clum A."/>
            <person name="Culley D."/>
            <person name="Crous P.W."/>
            <person name="Fauchery L."/>
            <person name="Girlanda M."/>
            <person name="Hayes R.D."/>
            <person name="Keri Z."/>
            <person name="LaButti K."/>
            <person name="Lipzen A."/>
            <person name="Lombard V."/>
            <person name="Magnuson J."/>
            <person name="Maillard F."/>
            <person name="Murat C."/>
            <person name="Nolan M."/>
            <person name="Ohm R.A."/>
            <person name="Pangilinan J."/>
            <person name="Pereira M.F."/>
            <person name="Perotto S."/>
            <person name="Peter M."/>
            <person name="Pfister S."/>
            <person name="Riley R."/>
            <person name="Sitrit Y."/>
            <person name="Stielow J.B."/>
            <person name="Szollosi G."/>
            <person name="Zifcakova L."/>
            <person name="Stursova M."/>
            <person name="Spatafora J.W."/>
            <person name="Tedersoo L."/>
            <person name="Vaario L.M."/>
            <person name="Yamada A."/>
            <person name="Yan M."/>
            <person name="Wang P."/>
            <person name="Xu J."/>
            <person name="Bruns T."/>
            <person name="Baldrian P."/>
            <person name="Vilgalys R."/>
            <person name="Dunand C."/>
            <person name="Henrissat B."/>
            <person name="Grigoriev I.V."/>
            <person name="Hibbett D."/>
            <person name="Nagy L.G."/>
            <person name="Martin F.M."/>
        </authorList>
    </citation>
    <scope>NUCLEOTIDE SEQUENCE</scope>
    <source>
        <strain evidence="3">UP504</strain>
    </source>
</reference>
<feature type="compositionally biased region" description="Polar residues" evidence="1">
    <location>
        <begin position="47"/>
        <end position="61"/>
    </location>
</feature>
<keyword evidence="4" id="KW-1185">Reference proteome</keyword>
<evidence type="ECO:0000256" key="1">
    <source>
        <dbReference type="SAM" id="MobiDB-lite"/>
    </source>
</evidence>
<feature type="region of interest" description="Disordered" evidence="1">
    <location>
        <begin position="19"/>
        <end position="136"/>
    </location>
</feature>
<protein>
    <submittedName>
        <fullName evidence="3">Uncharacterized protein</fullName>
    </submittedName>
</protein>
<accession>A0A9P6B2X8</accession>
<evidence type="ECO:0000313" key="4">
    <source>
        <dbReference type="Proteomes" id="UP000886523"/>
    </source>
</evidence>
<comment type="caution">
    <text evidence="3">The sequence shown here is derived from an EMBL/GenBank/DDBJ whole genome shotgun (WGS) entry which is preliminary data.</text>
</comment>
<organism evidence="3 4">
    <name type="scientific">Hydnum rufescens UP504</name>
    <dbReference type="NCBI Taxonomy" id="1448309"/>
    <lineage>
        <taxon>Eukaryota</taxon>
        <taxon>Fungi</taxon>
        <taxon>Dikarya</taxon>
        <taxon>Basidiomycota</taxon>
        <taxon>Agaricomycotina</taxon>
        <taxon>Agaricomycetes</taxon>
        <taxon>Cantharellales</taxon>
        <taxon>Hydnaceae</taxon>
        <taxon>Hydnum</taxon>
    </lineage>
</organism>
<dbReference type="EMBL" id="MU128939">
    <property type="protein sequence ID" value="KAF9516422.1"/>
    <property type="molecule type" value="Genomic_DNA"/>
</dbReference>
<feature type="compositionally biased region" description="Pro residues" evidence="1">
    <location>
        <begin position="101"/>
        <end position="118"/>
    </location>
</feature>
<evidence type="ECO:0000313" key="3">
    <source>
        <dbReference type="EMBL" id="KAF9516422.1"/>
    </source>
</evidence>
<evidence type="ECO:0000256" key="2">
    <source>
        <dbReference type="SAM" id="SignalP"/>
    </source>
</evidence>
<name>A0A9P6B2X8_9AGAM</name>
<feature type="signal peptide" evidence="2">
    <location>
        <begin position="1"/>
        <end position="16"/>
    </location>
</feature>
<feature type="compositionally biased region" description="Basic and acidic residues" evidence="1">
    <location>
        <begin position="20"/>
        <end position="33"/>
    </location>
</feature>
<proteinExistence type="predicted"/>
<gene>
    <name evidence="3" type="ORF">BS47DRAFT_1360273</name>
</gene>
<dbReference type="Proteomes" id="UP000886523">
    <property type="component" value="Unassembled WGS sequence"/>
</dbReference>